<keyword evidence="2" id="KW-1185">Reference proteome</keyword>
<dbReference type="PROSITE" id="PS51257">
    <property type="entry name" value="PROKAR_LIPOPROTEIN"/>
    <property type="match status" value="1"/>
</dbReference>
<protein>
    <recommendedName>
        <fullName evidence="3">Lipoprotein</fullName>
    </recommendedName>
</protein>
<dbReference type="RefSeq" id="WP_202720891.1">
    <property type="nucleotide sequence ID" value="NZ_BPEX01000017.1"/>
</dbReference>
<comment type="caution">
    <text evidence="1">The sequence shown here is derived from an EMBL/GenBank/DDBJ whole genome shotgun (WGS) entry which is preliminary data.</text>
</comment>
<dbReference type="Proteomes" id="UP000604898">
    <property type="component" value="Unassembled WGS sequence"/>
</dbReference>
<evidence type="ECO:0000313" key="1">
    <source>
        <dbReference type="EMBL" id="MBL4912648.1"/>
    </source>
</evidence>
<evidence type="ECO:0008006" key="3">
    <source>
        <dbReference type="Google" id="ProtNLM"/>
    </source>
</evidence>
<organism evidence="1 2">
    <name type="scientific">Shewanella schlegeliana</name>
    <dbReference type="NCBI Taxonomy" id="190308"/>
    <lineage>
        <taxon>Bacteria</taxon>
        <taxon>Pseudomonadati</taxon>
        <taxon>Pseudomonadota</taxon>
        <taxon>Gammaproteobacteria</taxon>
        <taxon>Alteromonadales</taxon>
        <taxon>Shewanellaceae</taxon>
        <taxon>Shewanella</taxon>
    </lineage>
</organism>
<sequence>MQLKTVIVPAVLAFGLSGCGYFGGDEKQQLEQAWLAQNEQLQQVIEQIRSQGIEVVANGAEAGSVAACVASKLEMDPVGELVNVEGALVESAKITELLSELEGLLEQDFSLENMSSLLQKGADAAAYAKQIIAEEGVEQGLQHLQQMAAASQEFASQDLGAHFQQLLLECQQQAN</sequence>
<dbReference type="EMBL" id="JAESVD010000003">
    <property type="protein sequence ID" value="MBL4912648.1"/>
    <property type="molecule type" value="Genomic_DNA"/>
</dbReference>
<reference evidence="1 2" key="1">
    <citation type="submission" date="2021-01" db="EMBL/GenBank/DDBJ databases">
        <title>Genome sequence of Shewanella schlegeliana JCM 11561.</title>
        <authorList>
            <person name="Zhang H."/>
            <person name="Li C."/>
        </authorList>
    </citation>
    <scope>NUCLEOTIDE SEQUENCE [LARGE SCALE GENOMIC DNA]</scope>
    <source>
        <strain evidence="1 2">JCM 11561</strain>
    </source>
</reference>
<proteinExistence type="predicted"/>
<name>A0ABS1SVU8_9GAMM</name>
<accession>A0ABS1SVU8</accession>
<evidence type="ECO:0000313" key="2">
    <source>
        <dbReference type="Proteomes" id="UP000604898"/>
    </source>
</evidence>
<gene>
    <name evidence="1" type="ORF">JMA39_05780</name>
</gene>